<feature type="domain" description="Integrase catalytic" evidence="2">
    <location>
        <begin position="315"/>
        <end position="524"/>
    </location>
</feature>
<evidence type="ECO:0000256" key="1">
    <source>
        <dbReference type="SAM" id="MobiDB-lite"/>
    </source>
</evidence>
<feature type="compositionally biased region" description="Polar residues" evidence="1">
    <location>
        <begin position="746"/>
        <end position="758"/>
    </location>
</feature>
<name>A0ABQ6FU64_9CHLR</name>
<dbReference type="Pfam" id="PF09299">
    <property type="entry name" value="Mu-transpos_C"/>
    <property type="match status" value="1"/>
</dbReference>
<dbReference type="Proteomes" id="UP001344906">
    <property type="component" value="Unassembled WGS sequence"/>
</dbReference>
<accession>A0ABQ6FU64</accession>
<feature type="region of interest" description="Disordered" evidence="1">
    <location>
        <begin position="298"/>
        <end position="321"/>
    </location>
</feature>
<evidence type="ECO:0000313" key="4">
    <source>
        <dbReference type="Proteomes" id="UP001344906"/>
    </source>
</evidence>
<feature type="region of interest" description="Disordered" evidence="1">
    <location>
        <begin position="774"/>
        <end position="860"/>
    </location>
</feature>
<feature type="compositionally biased region" description="Basic and acidic residues" evidence="1">
    <location>
        <begin position="724"/>
        <end position="737"/>
    </location>
</feature>
<comment type="caution">
    <text evidence="3">The sequence shown here is derived from an EMBL/GenBank/DDBJ whole genome shotgun (WGS) entry which is preliminary data.</text>
</comment>
<feature type="region of interest" description="Disordered" evidence="1">
    <location>
        <begin position="153"/>
        <end position="186"/>
    </location>
</feature>
<reference evidence="3 4" key="1">
    <citation type="submission" date="2023-02" db="EMBL/GenBank/DDBJ databases">
        <title>Dictyobacter halimunensis sp. nov., a new member of the class Ktedonobacteria from forest soil in a geothermal area.</title>
        <authorList>
            <person name="Rachmania M.K."/>
            <person name="Ningsih F."/>
            <person name="Sakai Y."/>
            <person name="Yabe S."/>
            <person name="Yokota A."/>
            <person name="Sjamsuridzal W."/>
        </authorList>
    </citation>
    <scope>NUCLEOTIDE SEQUENCE [LARGE SCALE GENOMIC DNA]</scope>
    <source>
        <strain evidence="3 4">S3.2.2.5</strain>
    </source>
</reference>
<feature type="region of interest" description="Disordered" evidence="1">
    <location>
        <begin position="705"/>
        <end position="762"/>
    </location>
</feature>
<feature type="compositionally biased region" description="Polar residues" evidence="1">
    <location>
        <begin position="810"/>
        <end position="847"/>
    </location>
</feature>
<evidence type="ECO:0000259" key="2">
    <source>
        <dbReference type="PROSITE" id="PS50994"/>
    </source>
</evidence>
<dbReference type="EMBL" id="BSRI01000001">
    <property type="protein sequence ID" value="GLV56073.1"/>
    <property type="molecule type" value="Genomic_DNA"/>
</dbReference>
<dbReference type="Gene3D" id="3.30.420.10">
    <property type="entry name" value="Ribonuclease H-like superfamily/Ribonuclease H"/>
    <property type="match status" value="1"/>
</dbReference>
<dbReference type="RefSeq" id="WP_338250961.1">
    <property type="nucleotide sequence ID" value="NZ_BSRI01000001.1"/>
</dbReference>
<sequence>MTQPVTFEPNARYVLHGVGYQVLQMLDDGTQVVRNLTTNALITHRVTELWQAWQDNTLEFAREGPNLQQRAETSLKTAYTIADLADLPTPLQDITWHRYQLIHPLIHMSSRQRTKQVVEERIQAYLFSLEEGNIPRREAFLLSLTPAKDSSVQQEASADAVPALSNNDPRPLIEKEQPSGTLSQPLPDLTPRTVARWLRRYGESHGDIRSLVPSYHQRGPQHHRLTPVSEKLLQQAIKQTYLTTVRAPITHVITAFEALLLAENAKRSPEAQLSSPGRMTIYRYINQLDGKEIDRARNGPRKAARDHHQSSQGPRPKRPNQRAEFDFAQLDILVVDADDRLPIGRPTLAAIRDKATGYISGIFISFEPPSYRLVMDCMLYAFLPKTHVKEFFQTQNEYLAFGIPEVFVVDNAIELHRDLELACLQLGIELQHLPVRKPWFKGSIERWFRTLNTDLIHVTPGTTFSNCLERGEYQSEKHACITLDRLWELLHLWIVDVYTQEPHSGIGPHRPGKGIPARLWQQALEDQFVPRLPPSRTDLLVLISRNTTRTIHQYGIEFEHLRYQDHQLAALRSKLAKAKKYRSTHTVSDQQEADALQSNRLFIKYHPGDLSRIWVLDPFSNRYLEVAAVDQHYTENLSLWKHRVIKRYAQEELKSNVDHEALVLAKARIQQIITEEMRLTRKIRSRHSMARWWNDQVTTWMTASNATDSVSPGSRPYPPVPPETHVDQNKNNQHEPLEVPPPPVSNAIQRLGGTSSGADLSEPLPALDAQVKLLSDPPSSHDATPFASFPPLPKKEDVPPTPQRRKARKTQPQTDPSTSEQAGRSSSPRHPTEHNPPSTSHQHSPGTPTGVPFLDMSSPLTERQKAFGIAVRSWQQ</sequence>
<dbReference type="InterPro" id="IPR012337">
    <property type="entry name" value="RNaseH-like_sf"/>
</dbReference>
<dbReference type="InterPro" id="IPR015378">
    <property type="entry name" value="Transposase-like_Mu_C"/>
</dbReference>
<organism evidence="3 4">
    <name type="scientific">Dictyobacter halimunensis</name>
    <dbReference type="NCBI Taxonomy" id="3026934"/>
    <lineage>
        <taxon>Bacteria</taxon>
        <taxon>Bacillati</taxon>
        <taxon>Chloroflexota</taxon>
        <taxon>Ktedonobacteria</taxon>
        <taxon>Ktedonobacterales</taxon>
        <taxon>Dictyobacteraceae</taxon>
        <taxon>Dictyobacter</taxon>
    </lineage>
</organism>
<protein>
    <recommendedName>
        <fullName evidence="2">Integrase catalytic domain-containing protein</fullName>
    </recommendedName>
</protein>
<dbReference type="InterPro" id="IPR001584">
    <property type="entry name" value="Integrase_cat-core"/>
</dbReference>
<proteinExistence type="predicted"/>
<gene>
    <name evidence="3" type="ORF">KDH_29170</name>
</gene>
<dbReference type="InterPro" id="IPR036397">
    <property type="entry name" value="RNaseH_sf"/>
</dbReference>
<evidence type="ECO:0000313" key="3">
    <source>
        <dbReference type="EMBL" id="GLV56073.1"/>
    </source>
</evidence>
<dbReference type="SUPFAM" id="SSF53098">
    <property type="entry name" value="Ribonuclease H-like"/>
    <property type="match status" value="1"/>
</dbReference>
<dbReference type="PROSITE" id="PS50994">
    <property type="entry name" value="INTEGRASE"/>
    <property type="match status" value="1"/>
</dbReference>
<keyword evidence="4" id="KW-1185">Reference proteome</keyword>